<feature type="transmembrane region" description="Helical" evidence="1">
    <location>
        <begin position="195"/>
        <end position="215"/>
    </location>
</feature>
<reference evidence="2" key="1">
    <citation type="journal article" date="2020" name="Stud. Mycol.">
        <title>101 Dothideomycetes genomes: a test case for predicting lifestyles and emergence of pathogens.</title>
        <authorList>
            <person name="Haridas S."/>
            <person name="Albert R."/>
            <person name="Binder M."/>
            <person name="Bloem J."/>
            <person name="Labutti K."/>
            <person name="Salamov A."/>
            <person name="Andreopoulos B."/>
            <person name="Baker S."/>
            <person name="Barry K."/>
            <person name="Bills G."/>
            <person name="Bluhm B."/>
            <person name="Cannon C."/>
            <person name="Castanera R."/>
            <person name="Culley D."/>
            <person name="Daum C."/>
            <person name="Ezra D."/>
            <person name="Gonzalez J."/>
            <person name="Henrissat B."/>
            <person name="Kuo A."/>
            <person name="Liang C."/>
            <person name="Lipzen A."/>
            <person name="Lutzoni F."/>
            <person name="Magnuson J."/>
            <person name="Mondo S."/>
            <person name="Nolan M."/>
            <person name="Ohm R."/>
            <person name="Pangilinan J."/>
            <person name="Park H.-J."/>
            <person name="Ramirez L."/>
            <person name="Alfaro M."/>
            <person name="Sun H."/>
            <person name="Tritt A."/>
            <person name="Yoshinaga Y."/>
            <person name="Zwiers L.-H."/>
            <person name="Turgeon B."/>
            <person name="Goodwin S."/>
            <person name="Spatafora J."/>
            <person name="Crous P."/>
            <person name="Grigoriev I."/>
        </authorList>
    </citation>
    <scope>NUCLEOTIDE SEQUENCE</scope>
    <source>
        <strain evidence="2">CBS 116435</strain>
    </source>
</reference>
<feature type="transmembrane region" description="Helical" evidence="1">
    <location>
        <begin position="106"/>
        <end position="125"/>
    </location>
</feature>
<evidence type="ECO:0000313" key="2">
    <source>
        <dbReference type="EMBL" id="KAF2719685.1"/>
    </source>
</evidence>
<accession>A0A9P4UP65</accession>
<evidence type="ECO:0000313" key="3">
    <source>
        <dbReference type="Proteomes" id="UP000799441"/>
    </source>
</evidence>
<gene>
    <name evidence="2" type="ORF">K431DRAFT_339875</name>
</gene>
<dbReference type="OrthoDB" id="3897607at2759"/>
<dbReference type="PANTHER" id="PTHR39614">
    <property type="entry name" value="INTEGRAL MEMBRANE PROTEIN"/>
    <property type="match status" value="1"/>
</dbReference>
<dbReference type="Proteomes" id="UP000799441">
    <property type="component" value="Unassembled WGS sequence"/>
</dbReference>
<dbReference type="AlphaFoldDB" id="A0A9P4UP65"/>
<dbReference type="EMBL" id="MU003808">
    <property type="protein sequence ID" value="KAF2719685.1"/>
    <property type="molecule type" value="Genomic_DNA"/>
</dbReference>
<keyword evidence="3" id="KW-1185">Reference proteome</keyword>
<keyword evidence="1" id="KW-0812">Transmembrane</keyword>
<name>A0A9P4UP65_9PEZI</name>
<sequence>MYSRIQALMDRGFGDDDGSIRPIRTIPAFAPISDNENRAWIIIATALGLPMTLLSSTLGAFIRSTINRGWGPDDIALAASTAISWVQSSLILAACSKGLGTSLQEIPLIQLYYASNLLFLVSLGLSKISGFLLALLHIMLGLVAIWTLAALFAVAFQCGGSQPWLVASRSCGSSTALEDFACIFELAIISLDNELVIVSAFTFRLGLIIVAGFRVGAFDKAGLSLDPTLLEASFICWTHTEMNYSIISTTIPSATSFFKSLSTNYGIAHGVTSENASYAHGSRLDGKSHAESTLGKSTRRTSRKLLESIALSCICIPKDQFQGIATHDEDIIYGPGYVANASSDMRDRTNSQLTDAKSFGSHDSQQMIIRKDVAFQIQCD</sequence>
<organism evidence="2 3">
    <name type="scientific">Polychaeton citri CBS 116435</name>
    <dbReference type="NCBI Taxonomy" id="1314669"/>
    <lineage>
        <taxon>Eukaryota</taxon>
        <taxon>Fungi</taxon>
        <taxon>Dikarya</taxon>
        <taxon>Ascomycota</taxon>
        <taxon>Pezizomycotina</taxon>
        <taxon>Dothideomycetes</taxon>
        <taxon>Dothideomycetidae</taxon>
        <taxon>Capnodiales</taxon>
        <taxon>Capnodiaceae</taxon>
        <taxon>Polychaeton</taxon>
    </lineage>
</organism>
<keyword evidence="1" id="KW-0472">Membrane</keyword>
<protein>
    <submittedName>
        <fullName evidence="2">Uncharacterized protein</fullName>
    </submittedName>
</protein>
<evidence type="ECO:0000256" key="1">
    <source>
        <dbReference type="SAM" id="Phobius"/>
    </source>
</evidence>
<keyword evidence="1" id="KW-1133">Transmembrane helix</keyword>
<dbReference type="PANTHER" id="PTHR39614:SF2">
    <property type="entry name" value="INTEGRAL MEMBRANE PROTEIN"/>
    <property type="match status" value="1"/>
</dbReference>
<comment type="caution">
    <text evidence="2">The sequence shown here is derived from an EMBL/GenBank/DDBJ whole genome shotgun (WGS) entry which is preliminary data.</text>
</comment>
<feature type="transmembrane region" description="Helical" evidence="1">
    <location>
        <begin position="132"/>
        <end position="156"/>
    </location>
</feature>
<feature type="transmembrane region" description="Helical" evidence="1">
    <location>
        <begin position="39"/>
        <end position="62"/>
    </location>
</feature>
<proteinExistence type="predicted"/>